<evidence type="ECO:0000256" key="1">
    <source>
        <dbReference type="SAM" id="MobiDB-lite"/>
    </source>
</evidence>
<reference evidence="2 3" key="1">
    <citation type="submission" date="2020-05" db="EMBL/GenBank/DDBJ databases">
        <title>Whole genome shotgun sequence of Streptomyces microflavus NBRC 13062.</title>
        <authorList>
            <person name="Komaki H."/>
            <person name="Tamura T."/>
        </authorList>
    </citation>
    <scope>NUCLEOTIDE SEQUENCE [LARGE SCALE GENOMIC DNA]</scope>
    <source>
        <strain evidence="2 3">NBRC 13062</strain>
    </source>
</reference>
<sequence>MPGVAKHSLDYFDCVPVIGPSTGSGGLGSGGKGGGGDPGGHCSKGTTSGHQWIHAP</sequence>
<dbReference type="Proteomes" id="UP000498740">
    <property type="component" value="Unassembled WGS sequence"/>
</dbReference>
<proteinExistence type="predicted"/>
<evidence type="ECO:0000313" key="2">
    <source>
        <dbReference type="EMBL" id="GFN09270.1"/>
    </source>
</evidence>
<organism evidence="2 3">
    <name type="scientific">Streptomyces microflavus</name>
    <name type="common">Streptomyces lipmanii</name>
    <dbReference type="NCBI Taxonomy" id="1919"/>
    <lineage>
        <taxon>Bacteria</taxon>
        <taxon>Bacillati</taxon>
        <taxon>Actinomycetota</taxon>
        <taxon>Actinomycetes</taxon>
        <taxon>Kitasatosporales</taxon>
        <taxon>Streptomycetaceae</taxon>
        <taxon>Streptomyces</taxon>
    </lineage>
</organism>
<name>A0A7J0D3F8_STRMI</name>
<gene>
    <name evidence="2" type="ORF">Smic_78260</name>
</gene>
<dbReference type="AlphaFoldDB" id="A0A7J0D3F8"/>
<feature type="compositionally biased region" description="Gly residues" evidence="1">
    <location>
        <begin position="22"/>
        <end position="39"/>
    </location>
</feature>
<feature type="region of interest" description="Disordered" evidence="1">
    <location>
        <begin position="22"/>
        <end position="56"/>
    </location>
</feature>
<comment type="caution">
    <text evidence="2">The sequence shown here is derived from an EMBL/GenBank/DDBJ whole genome shotgun (WGS) entry which is preliminary data.</text>
</comment>
<dbReference type="EMBL" id="BLWD01000002">
    <property type="protein sequence ID" value="GFN09270.1"/>
    <property type="molecule type" value="Genomic_DNA"/>
</dbReference>
<accession>A0A7J0D3F8</accession>
<evidence type="ECO:0000313" key="3">
    <source>
        <dbReference type="Proteomes" id="UP000498740"/>
    </source>
</evidence>
<protein>
    <submittedName>
        <fullName evidence="2">Uncharacterized protein</fullName>
    </submittedName>
</protein>